<dbReference type="EMBL" id="PXOA01000750">
    <property type="protein sequence ID" value="RFU72908.1"/>
    <property type="molecule type" value="Genomic_DNA"/>
</dbReference>
<protein>
    <submittedName>
        <fullName evidence="2">Uncharacterized protein</fullName>
    </submittedName>
</protein>
<reference evidence="2 3" key="1">
    <citation type="journal article" date="2018" name="PLoS Pathog.">
        <title>Evolution of structural diversity of trichothecenes, a family of toxins produced by plant pathogenic and entomopathogenic fungi.</title>
        <authorList>
            <person name="Proctor R.H."/>
            <person name="McCormick S.P."/>
            <person name="Kim H.S."/>
            <person name="Cardoza R.E."/>
            <person name="Stanley A.M."/>
            <person name="Lindo L."/>
            <person name="Kelly A."/>
            <person name="Brown D.W."/>
            <person name="Lee T."/>
            <person name="Vaughan M.M."/>
            <person name="Alexander N.J."/>
            <person name="Busman M."/>
            <person name="Gutierrez S."/>
        </authorList>
    </citation>
    <scope>NUCLEOTIDE SEQUENCE [LARGE SCALE GENOMIC DNA]</scope>
    <source>
        <strain evidence="2 3">IBT 40837</strain>
    </source>
</reference>
<proteinExistence type="predicted"/>
<feature type="signal peptide" evidence="1">
    <location>
        <begin position="1"/>
        <end position="17"/>
    </location>
</feature>
<feature type="chain" id="PRO_5017327255" evidence="1">
    <location>
        <begin position="18"/>
        <end position="121"/>
    </location>
</feature>
<evidence type="ECO:0000313" key="3">
    <source>
        <dbReference type="Proteomes" id="UP000266272"/>
    </source>
</evidence>
<keyword evidence="1" id="KW-0732">Signal</keyword>
<dbReference type="Proteomes" id="UP000266272">
    <property type="component" value="Unassembled WGS sequence"/>
</dbReference>
<name>A0A395N9X4_TRIAR</name>
<evidence type="ECO:0000313" key="2">
    <source>
        <dbReference type="EMBL" id="RFU72908.1"/>
    </source>
</evidence>
<dbReference type="AlphaFoldDB" id="A0A395N9X4"/>
<dbReference type="OrthoDB" id="4900490at2759"/>
<accession>A0A395N9X4</accession>
<comment type="caution">
    <text evidence="2">The sequence shown here is derived from an EMBL/GenBank/DDBJ whole genome shotgun (WGS) entry which is preliminary data.</text>
</comment>
<sequence length="121" mass="11975">MKFSMFAVAALPALAFAQSTTTETSTTILTKTVTLAKLHTVTSVTSSAHNATTTAAATTISSSHHVVGTAASSTGFKPTVVPTTGAPIPSATKGPQNAGVALEASKVALAGVVGMIVVAFM</sequence>
<gene>
    <name evidence="2" type="ORF">TARUN_9352</name>
</gene>
<organism evidence="2 3">
    <name type="scientific">Trichoderma arundinaceum</name>
    <dbReference type="NCBI Taxonomy" id="490622"/>
    <lineage>
        <taxon>Eukaryota</taxon>
        <taxon>Fungi</taxon>
        <taxon>Dikarya</taxon>
        <taxon>Ascomycota</taxon>
        <taxon>Pezizomycotina</taxon>
        <taxon>Sordariomycetes</taxon>
        <taxon>Hypocreomycetidae</taxon>
        <taxon>Hypocreales</taxon>
        <taxon>Hypocreaceae</taxon>
        <taxon>Trichoderma</taxon>
    </lineage>
</organism>
<keyword evidence="3" id="KW-1185">Reference proteome</keyword>
<evidence type="ECO:0000256" key="1">
    <source>
        <dbReference type="SAM" id="SignalP"/>
    </source>
</evidence>